<dbReference type="SUPFAM" id="SSF56112">
    <property type="entry name" value="Protein kinase-like (PK-like)"/>
    <property type="match status" value="1"/>
</dbReference>
<dbReference type="Gene3D" id="3.90.1200.10">
    <property type="match status" value="1"/>
</dbReference>
<feature type="domain" description="CHK kinase-like" evidence="1">
    <location>
        <begin position="134"/>
        <end position="336"/>
    </location>
</feature>
<evidence type="ECO:0000259" key="1">
    <source>
        <dbReference type="SMART" id="SM00587"/>
    </source>
</evidence>
<reference evidence="3" key="1">
    <citation type="submission" date="2013-09" db="EMBL/GenBank/DDBJ databases">
        <title>The Genome Sequence of Anopheles maculatus species B.</title>
        <authorList>
            <consortium name="The Broad Institute Genomics Platform"/>
            <person name="Neafsey D.E."/>
            <person name="Besansky N."/>
            <person name="Howell P."/>
            <person name="Walton C."/>
            <person name="Young S.K."/>
            <person name="Zeng Q."/>
            <person name="Gargeya S."/>
            <person name="Fitzgerald M."/>
            <person name="Haas B."/>
            <person name="Abouelleil A."/>
            <person name="Allen A.W."/>
            <person name="Alvarado L."/>
            <person name="Arachchi H.M."/>
            <person name="Berlin A.M."/>
            <person name="Chapman S.B."/>
            <person name="Gainer-Dewar J."/>
            <person name="Goldberg J."/>
            <person name="Griggs A."/>
            <person name="Gujja S."/>
            <person name="Hansen M."/>
            <person name="Howarth C."/>
            <person name="Imamovic A."/>
            <person name="Ireland A."/>
            <person name="Larimer J."/>
            <person name="McCowan C."/>
            <person name="Murphy C."/>
            <person name="Pearson M."/>
            <person name="Poon T.W."/>
            <person name="Priest M."/>
            <person name="Roberts A."/>
            <person name="Saif S."/>
            <person name="Shea T."/>
            <person name="Sisk P."/>
            <person name="Sykes S."/>
            <person name="Wortman J."/>
            <person name="Nusbaum C."/>
            <person name="Birren B."/>
        </authorList>
    </citation>
    <scope>NUCLEOTIDE SEQUENCE [LARGE SCALE GENOMIC DNA]</scope>
    <source>
        <strain evidence="3">maculatus3</strain>
    </source>
</reference>
<dbReference type="AlphaFoldDB" id="A0A182S765"/>
<dbReference type="SMART" id="SM00587">
    <property type="entry name" value="CHK"/>
    <property type="match status" value="1"/>
</dbReference>
<evidence type="ECO:0000313" key="3">
    <source>
        <dbReference type="Proteomes" id="UP000075901"/>
    </source>
</evidence>
<protein>
    <submittedName>
        <fullName evidence="2">CHK domain-containing protein</fullName>
    </submittedName>
</protein>
<dbReference type="InterPro" id="IPR015897">
    <property type="entry name" value="CHK_kinase-like"/>
</dbReference>
<dbReference type="PANTHER" id="PTHR11012:SF56">
    <property type="entry name" value="CHK KINASE-LIKE DOMAIN-CONTAINING PROTEIN-RELATED"/>
    <property type="match status" value="1"/>
</dbReference>
<dbReference type="InterPro" id="IPR004119">
    <property type="entry name" value="EcKL"/>
</dbReference>
<accession>A0A182S765</accession>
<organism evidence="2 3">
    <name type="scientific">Anopheles maculatus</name>
    <dbReference type="NCBI Taxonomy" id="74869"/>
    <lineage>
        <taxon>Eukaryota</taxon>
        <taxon>Metazoa</taxon>
        <taxon>Ecdysozoa</taxon>
        <taxon>Arthropoda</taxon>
        <taxon>Hexapoda</taxon>
        <taxon>Insecta</taxon>
        <taxon>Pterygota</taxon>
        <taxon>Neoptera</taxon>
        <taxon>Endopterygota</taxon>
        <taxon>Diptera</taxon>
        <taxon>Nematocera</taxon>
        <taxon>Culicoidea</taxon>
        <taxon>Culicidae</taxon>
        <taxon>Anophelinae</taxon>
        <taxon>Anopheles</taxon>
        <taxon>Anopheles maculatus group</taxon>
    </lineage>
</organism>
<reference evidence="2" key="2">
    <citation type="submission" date="2020-05" db="UniProtKB">
        <authorList>
            <consortium name="EnsemblMetazoa"/>
        </authorList>
    </citation>
    <scope>IDENTIFICATION</scope>
    <source>
        <strain evidence="2">maculatus3</strain>
    </source>
</reference>
<dbReference type="InterPro" id="IPR011009">
    <property type="entry name" value="Kinase-like_dom_sf"/>
</dbReference>
<dbReference type="VEuPathDB" id="VectorBase:AMAM001037"/>
<keyword evidence="3" id="KW-1185">Reference proteome</keyword>
<dbReference type="PANTHER" id="PTHR11012">
    <property type="entry name" value="PROTEIN KINASE-LIKE DOMAIN-CONTAINING"/>
    <property type="match status" value="1"/>
</dbReference>
<sequence length="437" mass="49043">MPKTAETKFVNSLFLTNLIQTQYGESEVKIKAYDVEPASVDINDPYARSSMNRILIKYTSKENPTEAVITFVAKIQPTEGLLVEQFKKTDVFEKEILMYKSVLPSLVTAISKLGSVIELAPQLIYSSETPSDLVVLEDLTARGYSVENQTLGLSYEQSKMAIEKLAFFHAASAALLSENGQLFAKFSKGTFHNEHKDKLNYFPDAIRTAGEIAAELGISQPMADKLQKLPAKTLQKAIEAYESDFKGLKVLNHGDFWTNNILFKYQGNELVDAIFFILILISNKKKQVDFQNCVLGSPIIDLVYFLASSPAYDVQEKHRDELVYIYHETLVLLLQKMGYMKAVPSLLELQVELLKHGALQVIYALTVSPFLRTKDAHNTPPMQPTLYNANQSANVKQVLRAHAPSIVAQLKAYEMVGLLDWGANESKIKGLMSRFQR</sequence>
<proteinExistence type="predicted"/>
<evidence type="ECO:0000313" key="2">
    <source>
        <dbReference type="EnsemblMetazoa" id="AMAM001037-PA"/>
    </source>
</evidence>
<dbReference type="Proteomes" id="UP000075901">
    <property type="component" value="Unassembled WGS sequence"/>
</dbReference>
<name>A0A182S765_9DIPT</name>
<dbReference type="Pfam" id="PF02958">
    <property type="entry name" value="EcKL"/>
    <property type="match status" value="1"/>
</dbReference>
<dbReference type="EnsemblMetazoa" id="AMAM001037-RA">
    <property type="protein sequence ID" value="AMAM001037-PA"/>
    <property type="gene ID" value="AMAM001037"/>
</dbReference>